<keyword evidence="1" id="KW-0472">Membrane</keyword>
<feature type="transmembrane region" description="Helical" evidence="1">
    <location>
        <begin position="109"/>
        <end position="128"/>
    </location>
</feature>
<dbReference type="WBParaSite" id="PSAMB.scaffold142size73247.g2477.t1">
    <property type="protein sequence ID" value="PSAMB.scaffold142size73247.g2477.t1"/>
    <property type="gene ID" value="PSAMB.scaffold142size73247.g2477"/>
</dbReference>
<protein>
    <submittedName>
        <fullName evidence="3">Uncharacterized protein</fullName>
    </submittedName>
</protein>
<feature type="transmembrane region" description="Helical" evidence="1">
    <location>
        <begin position="31"/>
        <end position="53"/>
    </location>
</feature>
<evidence type="ECO:0000256" key="1">
    <source>
        <dbReference type="SAM" id="Phobius"/>
    </source>
</evidence>
<proteinExistence type="predicted"/>
<keyword evidence="2" id="KW-1185">Reference proteome</keyword>
<reference evidence="3" key="1">
    <citation type="submission" date="2022-11" db="UniProtKB">
        <authorList>
            <consortium name="WormBaseParasite"/>
        </authorList>
    </citation>
    <scope>IDENTIFICATION</scope>
</reference>
<dbReference type="Gene3D" id="1.20.1070.10">
    <property type="entry name" value="Rhodopsin 7-helix transmembrane proteins"/>
    <property type="match status" value="1"/>
</dbReference>
<dbReference type="Proteomes" id="UP000887566">
    <property type="component" value="Unplaced"/>
</dbReference>
<dbReference type="AlphaFoldDB" id="A0A914V0Z5"/>
<feature type="transmembrane region" description="Helical" evidence="1">
    <location>
        <begin position="65"/>
        <end position="89"/>
    </location>
</feature>
<evidence type="ECO:0000313" key="3">
    <source>
        <dbReference type="WBParaSite" id="PSAMB.scaffold142size73247.g2477.t1"/>
    </source>
</evidence>
<dbReference type="SUPFAM" id="SSF81321">
    <property type="entry name" value="Family A G protein-coupled receptor-like"/>
    <property type="match status" value="1"/>
</dbReference>
<organism evidence="2 3">
    <name type="scientific">Plectus sambesii</name>
    <dbReference type="NCBI Taxonomy" id="2011161"/>
    <lineage>
        <taxon>Eukaryota</taxon>
        <taxon>Metazoa</taxon>
        <taxon>Ecdysozoa</taxon>
        <taxon>Nematoda</taxon>
        <taxon>Chromadorea</taxon>
        <taxon>Plectida</taxon>
        <taxon>Plectina</taxon>
        <taxon>Plectoidea</taxon>
        <taxon>Plectidae</taxon>
        <taxon>Plectus</taxon>
    </lineage>
</organism>
<evidence type="ECO:0000313" key="2">
    <source>
        <dbReference type="Proteomes" id="UP000887566"/>
    </source>
</evidence>
<sequence>MAQLNVHNRTDGLQELVPLSGQLDSWIQTSIVYAVEGAVIAAVSLPYVIVVALCSTLREQKEYVIFAALSFAYSLFGIGYMIAGIVRSIVLFNGNDITSMIGVAPTSNYFYYVLPQVSGMVNSIIYTLRYKDLRAATVDLFTCRFQMAPQQKRTTVQAVSFNKAPSGSGLKS</sequence>
<keyword evidence="1" id="KW-1133">Transmembrane helix</keyword>
<keyword evidence="1" id="KW-0812">Transmembrane</keyword>
<name>A0A914V0Z5_9BILA</name>
<accession>A0A914V0Z5</accession>